<name>A0A0A9BSU2_ARUDO</name>
<evidence type="ECO:0000313" key="1">
    <source>
        <dbReference type="EMBL" id="JAD66381.1"/>
    </source>
</evidence>
<organism evidence="1">
    <name type="scientific">Arundo donax</name>
    <name type="common">Giant reed</name>
    <name type="synonym">Donax arundinaceus</name>
    <dbReference type="NCBI Taxonomy" id="35708"/>
    <lineage>
        <taxon>Eukaryota</taxon>
        <taxon>Viridiplantae</taxon>
        <taxon>Streptophyta</taxon>
        <taxon>Embryophyta</taxon>
        <taxon>Tracheophyta</taxon>
        <taxon>Spermatophyta</taxon>
        <taxon>Magnoliopsida</taxon>
        <taxon>Liliopsida</taxon>
        <taxon>Poales</taxon>
        <taxon>Poaceae</taxon>
        <taxon>PACMAD clade</taxon>
        <taxon>Arundinoideae</taxon>
        <taxon>Arundineae</taxon>
        <taxon>Arundo</taxon>
    </lineage>
</organism>
<sequence>MRNPCISKYVHMKGLQIHLL</sequence>
<dbReference type="AlphaFoldDB" id="A0A0A9BSU2"/>
<dbReference type="EMBL" id="GBRH01231514">
    <property type="protein sequence ID" value="JAD66381.1"/>
    <property type="molecule type" value="Transcribed_RNA"/>
</dbReference>
<reference evidence="1" key="2">
    <citation type="journal article" date="2015" name="Data Brief">
        <title>Shoot transcriptome of the giant reed, Arundo donax.</title>
        <authorList>
            <person name="Barrero R.A."/>
            <person name="Guerrero F.D."/>
            <person name="Moolhuijzen P."/>
            <person name="Goolsby J.A."/>
            <person name="Tidwell J."/>
            <person name="Bellgard S.E."/>
            <person name="Bellgard M.I."/>
        </authorList>
    </citation>
    <scope>NUCLEOTIDE SEQUENCE</scope>
    <source>
        <tissue evidence="1">Shoot tissue taken approximately 20 cm above the soil surface</tissue>
    </source>
</reference>
<accession>A0A0A9BSU2</accession>
<protein>
    <submittedName>
        <fullName evidence="1">Uncharacterized protein</fullName>
    </submittedName>
</protein>
<reference evidence="1" key="1">
    <citation type="submission" date="2014-09" db="EMBL/GenBank/DDBJ databases">
        <authorList>
            <person name="Magalhaes I.L.F."/>
            <person name="Oliveira U."/>
            <person name="Santos F.R."/>
            <person name="Vidigal T.H.D.A."/>
            <person name="Brescovit A.D."/>
            <person name="Santos A.J."/>
        </authorList>
    </citation>
    <scope>NUCLEOTIDE SEQUENCE</scope>
    <source>
        <tissue evidence="1">Shoot tissue taken approximately 20 cm above the soil surface</tissue>
    </source>
</reference>
<proteinExistence type="predicted"/>